<sequence length="108" mass="12665">MENVIVDVKSLITEMDKQFQKMKKKGTVDEVRFAEYIRETLSKLEVSSNVDNKLLITLEKFYQHCSLLIGLSSLELDEPTRLAWRQYDQYHYATIKPHLKVYGPTVIL</sequence>
<organism evidence="1 2">
    <name type="scientific">Streptococcus suis</name>
    <dbReference type="NCBI Taxonomy" id="1307"/>
    <lineage>
        <taxon>Bacteria</taxon>
        <taxon>Bacillati</taxon>
        <taxon>Bacillota</taxon>
        <taxon>Bacilli</taxon>
        <taxon>Lactobacillales</taxon>
        <taxon>Streptococcaceae</taxon>
        <taxon>Streptococcus</taxon>
    </lineage>
</organism>
<dbReference type="GO" id="GO:0004386">
    <property type="term" value="F:helicase activity"/>
    <property type="evidence" value="ECO:0007669"/>
    <property type="project" value="UniProtKB-KW"/>
</dbReference>
<keyword evidence="1" id="KW-0067">ATP-binding</keyword>
<proteinExistence type="predicted"/>
<keyword evidence="1" id="KW-0547">Nucleotide-binding</keyword>
<name>A0A9X4MT00_STRSU</name>
<keyword evidence="1" id="KW-0378">Hydrolase</keyword>
<reference evidence="1" key="1">
    <citation type="submission" date="2022-07" db="EMBL/GenBank/DDBJ databases">
        <title>Whole Genome Sequencing of Streptococcus suis.</title>
        <authorList>
            <person name="Dai X."/>
            <person name="Huang J."/>
            <person name="Wang L."/>
        </authorList>
    </citation>
    <scope>NUCLEOTIDE SEQUENCE</scope>
    <source>
        <strain evidence="1">XNB2</strain>
    </source>
</reference>
<evidence type="ECO:0000313" key="1">
    <source>
        <dbReference type="EMBL" id="MDG4527707.1"/>
    </source>
</evidence>
<accession>A0A9X4MT00</accession>
<gene>
    <name evidence="1" type="ORF">NOL13_09960</name>
</gene>
<dbReference type="EMBL" id="JANFMP010000036">
    <property type="protein sequence ID" value="MDG4527707.1"/>
    <property type="molecule type" value="Genomic_DNA"/>
</dbReference>
<comment type="caution">
    <text evidence="1">The sequence shown here is derived from an EMBL/GenBank/DDBJ whole genome shotgun (WGS) entry which is preliminary data.</text>
</comment>
<dbReference type="RefSeq" id="WP_024398098.1">
    <property type="nucleotide sequence ID" value="NZ_CEFG01000165.1"/>
</dbReference>
<dbReference type="Proteomes" id="UP001152875">
    <property type="component" value="Unassembled WGS sequence"/>
</dbReference>
<protein>
    <submittedName>
        <fullName evidence="1">Helicase BlpT</fullName>
    </submittedName>
</protein>
<dbReference type="AlphaFoldDB" id="A0A9X4MT00"/>
<keyword evidence="1" id="KW-0347">Helicase</keyword>
<evidence type="ECO:0000313" key="2">
    <source>
        <dbReference type="Proteomes" id="UP001152875"/>
    </source>
</evidence>